<sequence length="37" mass="4265">MNDRVYEVDTFHTCFVRSGSDGAPTTLWLLRLLTTTF</sequence>
<proteinExistence type="predicted"/>
<dbReference type="EMBL" id="LT962688">
    <property type="protein sequence ID" value="SOR32412.1"/>
    <property type="molecule type" value="Genomic_DNA"/>
</dbReference>
<dbReference type="Proteomes" id="UP000233769">
    <property type="component" value="Chromosome tk0001"/>
</dbReference>
<organism evidence="1 2">
    <name type="scientific">Methylorubrum extorquens</name>
    <name type="common">Methylobacterium dichloromethanicum</name>
    <name type="synonym">Methylobacterium extorquens</name>
    <dbReference type="NCBI Taxonomy" id="408"/>
    <lineage>
        <taxon>Bacteria</taxon>
        <taxon>Pseudomonadati</taxon>
        <taxon>Pseudomonadota</taxon>
        <taxon>Alphaproteobacteria</taxon>
        <taxon>Hyphomicrobiales</taxon>
        <taxon>Methylobacteriaceae</taxon>
        <taxon>Methylorubrum</taxon>
    </lineage>
</organism>
<gene>
    <name evidence="1" type="ORF">TK0001_5853</name>
</gene>
<accession>A0A2N9AYK3</accession>
<reference evidence="2" key="1">
    <citation type="submission" date="2017-10" db="EMBL/GenBank/DDBJ databases">
        <authorList>
            <person name="Regsiter A."/>
            <person name="William W."/>
        </authorList>
    </citation>
    <scope>NUCLEOTIDE SEQUENCE [LARGE SCALE GENOMIC DNA]</scope>
</reference>
<name>A0A2N9AYK3_METEX</name>
<protein>
    <submittedName>
        <fullName evidence="1">Uncharacterized protein</fullName>
    </submittedName>
</protein>
<evidence type="ECO:0000313" key="1">
    <source>
        <dbReference type="EMBL" id="SOR32412.1"/>
    </source>
</evidence>
<dbReference type="AlphaFoldDB" id="A0A2N9AYK3"/>
<evidence type="ECO:0000313" key="2">
    <source>
        <dbReference type="Proteomes" id="UP000233769"/>
    </source>
</evidence>